<reference evidence="7" key="1">
    <citation type="submission" date="2020-10" db="EMBL/GenBank/DDBJ databases">
        <authorList>
            <person name="Gilroy R."/>
        </authorList>
    </citation>
    <scope>NUCLEOTIDE SEQUENCE</scope>
    <source>
        <strain evidence="7">14700</strain>
    </source>
</reference>
<protein>
    <submittedName>
        <fullName evidence="7">Alginate lyase family protein</fullName>
    </submittedName>
</protein>
<accession>A0A9D9ID64</accession>
<keyword evidence="3" id="KW-0574">Periplasm</keyword>
<dbReference type="PANTHER" id="PTHR39210">
    <property type="entry name" value="HEPARIN-SULFATE LYASE"/>
    <property type="match status" value="1"/>
</dbReference>
<gene>
    <name evidence="7" type="ORF">IAA72_06225</name>
</gene>
<proteinExistence type="predicted"/>
<dbReference type="EMBL" id="JADIMF010000098">
    <property type="protein sequence ID" value="MBO8469361.1"/>
    <property type="molecule type" value="Genomic_DNA"/>
</dbReference>
<feature type="domain" description="Heparinase II/III-like C-terminal" evidence="5">
    <location>
        <begin position="331"/>
        <end position="515"/>
    </location>
</feature>
<dbReference type="Proteomes" id="UP000810292">
    <property type="component" value="Unassembled WGS sequence"/>
</dbReference>
<dbReference type="Pfam" id="PF07940">
    <property type="entry name" value="Hepar_II_III_C"/>
    <property type="match status" value="1"/>
</dbReference>
<sequence>MYFYLKDPKKNISHCQGNASWRGSIIEKADESIENIFSFTDKYEMERCTKKVHFDKDIDWDYIPFGDNEWCFAFNRHTFLLKNAIAAAITGDTRYRDNWIRLFEDFFHRSELSKKTSSLSWRSLESGIRIENYVRCIEIFEGIGTPLDESTMDDIRKFFRIHIRHLLASHTAFHQISNWGVLQDHGLFLASLYLDDKKSMETALSRLDEEMRLQTFPDGMHWEQSTMYQAEVLHAAMDTIIVADRNGIAVPDALRKNTHLLATGLAKTLRPDGRSYLFGDSDEIDMRDMIASAAILFSDGILSHYAKGGLDEEFYMSNELDAELPPEENPGNASYYFKDSGNAILTLSEKRALRFHSGLIGSGHGHFDQLHFDLYADGSTIITDTGRFTYVDTKERRALKGASGHNTVIINGHDQSVMEDSWGVSSFAEPVFSDAVVDGDYKYLRASHLGYMKEGVYVTRSILTIEDRFVIIADDIASEGKAEASILYHFDEGTALEEENDGFRAIKDKSSVKLIPFSGKASVSEYPMSKRYNEMLSSPLLTVKDMAEGRKLIVTLIAIGNEDFTYRKIPLVKPLSGKEIPEEISFGLEIESGSDRYSVAMISNEYPAGGFLIKAGEAEAYGRVFIRKNDEEAKVIRY</sequence>
<evidence type="ECO:0000313" key="8">
    <source>
        <dbReference type="Proteomes" id="UP000810292"/>
    </source>
</evidence>
<dbReference type="InterPro" id="IPR012480">
    <property type="entry name" value="Hepar_II_III_C"/>
</dbReference>
<dbReference type="AlphaFoldDB" id="A0A9D9ID64"/>
<evidence type="ECO:0000256" key="4">
    <source>
        <dbReference type="ARBA" id="ARBA00023239"/>
    </source>
</evidence>
<evidence type="ECO:0000256" key="3">
    <source>
        <dbReference type="ARBA" id="ARBA00022764"/>
    </source>
</evidence>
<dbReference type="Gene3D" id="1.50.10.100">
    <property type="entry name" value="Chondroitin AC/alginate lyase"/>
    <property type="match status" value="1"/>
</dbReference>
<keyword evidence="4 7" id="KW-0456">Lyase</keyword>
<dbReference type="PANTHER" id="PTHR39210:SF1">
    <property type="entry name" value="HEPARIN-SULFATE LYASE"/>
    <property type="match status" value="1"/>
</dbReference>
<evidence type="ECO:0000259" key="6">
    <source>
        <dbReference type="Pfam" id="PF16889"/>
    </source>
</evidence>
<feature type="domain" description="Heparin-sulfate lyase N-terminal" evidence="6">
    <location>
        <begin position="25"/>
        <end position="299"/>
    </location>
</feature>
<dbReference type="Pfam" id="PF16889">
    <property type="entry name" value="Hepar_II_III_N"/>
    <property type="match status" value="1"/>
</dbReference>
<name>A0A9D9ID64_9SPIO</name>
<keyword evidence="2" id="KW-0732">Signal</keyword>
<reference evidence="7" key="2">
    <citation type="journal article" date="2021" name="PeerJ">
        <title>Extensive microbial diversity within the chicken gut microbiome revealed by metagenomics and culture.</title>
        <authorList>
            <person name="Gilroy R."/>
            <person name="Ravi A."/>
            <person name="Getino M."/>
            <person name="Pursley I."/>
            <person name="Horton D.L."/>
            <person name="Alikhan N.F."/>
            <person name="Baker D."/>
            <person name="Gharbi K."/>
            <person name="Hall N."/>
            <person name="Watson M."/>
            <person name="Adriaenssens E.M."/>
            <person name="Foster-Nyarko E."/>
            <person name="Jarju S."/>
            <person name="Secka A."/>
            <person name="Antonio M."/>
            <person name="Oren A."/>
            <person name="Chaudhuri R.R."/>
            <person name="La Ragione R."/>
            <person name="Hildebrand F."/>
            <person name="Pallen M.J."/>
        </authorList>
    </citation>
    <scope>NUCLEOTIDE SEQUENCE</scope>
    <source>
        <strain evidence="7">14700</strain>
    </source>
</reference>
<dbReference type="GO" id="GO:0016829">
    <property type="term" value="F:lyase activity"/>
    <property type="evidence" value="ECO:0007669"/>
    <property type="project" value="UniProtKB-KW"/>
</dbReference>
<evidence type="ECO:0000313" key="7">
    <source>
        <dbReference type="EMBL" id="MBO8469361.1"/>
    </source>
</evidence>
<dbReference type="SUPFAM" id="SSF48230">
    <property type="entry name" value="Chondroitin AC/alginate lyase"/>
    <property type="match status" value="1"/>
</dbReference>
<evidence type="ECO:0000256" key="1">
    <source>
        <dbReference type="ARBA" id="ARBA00004418"/>
    </source>
</evidence>
<comment type="caution">
    <text evidence="7">The sequence shown here is derived from an EMBL/GenBank/DDBJ whole genome shotgun (WGS) entry which is preliminary data.</text>
</comment>
<dbReference type="GO" id="GO:0042597">
    <property type="term" value="C:periplasmic space"/>
    <property type="evidence" value="ECO:0007669"/>
    <property type="project" value="UniProtKB-SubCell"/>
</dbReference>
<comment type="subcellular location">
    <subcellularLocation>
        <location evidence="1">Periplasm</location>
    </subcellularLocation>
</comment>
<organism evidence="7 8">
    <name type="scientific">Candidatus Ornithospirochaeta stercoravium</name>
    <dbReference type="NCBI Taxonomy" id="2840897"/>
    <lineage>
        <taxon>Bacteria</taxon>
        <taxon>Pseudomonadati</taxon>
        <taxon>Spirochaetota</taxon>
        <taxon>Spirochaetia</taxon>
        <taxon>Spirochaetales</taxon>
        <taxon>Spirochaetaceae</taxon>
        <taxon>Spirochaetaceae incertae sedis</taxon>
        <taxon>Candidatus Ornithospirochaeta</taxon>
    </lineage>
</organism>
<evidence type="ECO:0000259" key="5">
    <source>
        <dbReference type="Pfam" id="PF07940"/>
    </source>
</evidence>
<dbReference type="InterPro" id="IPR008929">
    <property type="entry name" value="Chondroitin_lyas"/>
</dbReference>
<evidence type="ECO:0000256" key="2">
    <source>
        <dbReference type="ARBA" id="ARBA00022729"/>
    </source>
</evidence>
<dbReference type="InterPro" id="IPR031680">
    <property type="entry name" value="Hepar_II_III_N"/>
</dbReference>
<dbReference type="Gene3D" id="2.70.98.70">
    <property type="match status" value="1"/>
</dbReference>